<dbReference type="GO" id="GO:0005524">
    <property type="term" value="F:ATP binding"/>
    <property type="evidence" value="ECO:0007669"/>
    <property type="project" value="UniProtKB-KW"/>
</dbReference>
<sequence>MNAYSIDRILAPAIYGQILLCTHKATAAKVVIKRLDAKTVVKSPTIHESIGMEKLTYHTLYRASPSNGAEFVLRLLDAFEEDGCDHLVLEYCPRGELFDALKASPNGRFQPVDAQRYFRQIVRGLQYLHSNGFAHRDISLENVLLDKNGDCKLCDFGLAVQVPVKDFEFAAVGKTYYMAPEMYTGGGYDPTKVDVWCLGILLFMMHTGLPLLERARDDNTIFQYVKQYGVYGVIRSWQLDHLLPPVALELLELLLTVDPTRRVTLDKVLAHPYLTSPVVL</sequence>
<dbReference type="PANTHER" id="PTHR24345:SF91">
    <property type="entry name" value="SERINE_THREONINE-PROTEIN KINASE PLK4"/>
    <property type="match status" value="1"/>
</dbReference>
<reference evidence="7 8" key="1">
    <citation type="journal article" date="2013" name="PLoS Genet.">
        <title>Distinctive expansion of potential virulence genes in the genome of the oomycete fish pathogen Saprolegnia parasitica.</title>
        <authorList>
            <person name="Jiang R.H."/>
            <person name="de Bruijn I."/>
            <person name="Haas B.J."/>
            <person name="Belmonte R."/>
            <person name="Lobach L."/>
            <person name="Christie J."/>
            <person name="van den Ackerveken G."/>
            <person name="Bottin A."/>
            <person name="Bulone V."/>
            <person name="Diaz-Moreno S.M."/>
            <person name="Dumas B."/>
            <person name="Fan L."/>
            <person name="Gaulin E."/>
            <person name="Govers F."/>
            <person name="Grenville-Briggs L.J."/>
            <person name="Horner N.R."/>
            <person name="Levin J.Z."/>
            <person name="Mammella M."/>
            <person name="Meijer H.J."/>
            <person name="Morris P."/>
            <person name="Nusbaum C."/>
            <person name="Oome S."/>
            <person name="Phillips A.J."/>
            <person name="van Rooyen D."/>
            <person name="Rzeszutek E."/>
            <person name="Saraiva M."/>
            <person name="Secombes C.J."/>
            <person name="Seidl M.F."/>
            <person name="Snel B."/>
            <person name="Stassen J.H."/>
            <person name="Sykes S."/>
            <person name="Tripathy S."/>
            <person name="van den Berg H."/>
            <person name="Vega-Arreguin J.C."/>
            <person name="Wawra S."/>
            <person name="Young S.K."/>
            <person name="Zeng Q."/>
            <person name="Dieguez-Uribeondo J."/>
            <person name="Russ C."/>
            <person name="Tyler B.M."/>
            <person name="van West P."/>
        </authorList>
    </citation>
    <scope>NUCLEOTIDE SEQUENCE [LARGE SCALE GENOMIC DNA]</scope>
    <source>
        <strain evidence="7 8">CBS 223.65</strain>
    </source>
</reference>
<keyword evidence="4 7" id="KW-0418">Kinase</keyword>
<evidence type="ECO:0000313" key="8">
    <source>
        <dbReference type="Proteomes" id="UP000030745"/>
    </source>
</evidence>
<dbReference type="SUPFAM" id="SSF56112">
    <property type="entry name" value="Protein kinase-like (PK-like)"/>
    <property type="match status" value="1"/>
</dbReference>
<dbReference type="PANTHER" id="PTHR24345">
    <property type="entry name" value="SERINE/THREONINE-PROTEIN KINASE PLK"/>
    <property type="match status" value="1"/>
</dbReference>
<dbReference type="Gene3D" id="1.10.510.10">
    <property type="entry name" value="Transferase(Phosphotransferase) domain 1"/>
    <property type="match status" value="1"/>
</dbReference>
<dbReference type="OrthoDB" id="193931at2759"/>
<dbReference type="PROSITE" id="PS50011">
    <property type="entry name" value="PROTEIN_KINASE_DOM"/>
    <property type="match status" value="1"/>
</dbReference>
<organism evidence="7 8">
    <name type="scientific">Saprolegnia parasitica (strain CBS 223.65)</name>
    <dbReference type="NCBI Taxonomy" id="695850"/>
    <lineage>
        <taxon>Eukaryota</taxon>
        <taxon>Sar</taxon>
        <taxon>Stramenopiles</taxon>
        <taxon>Oomycota</taxon>
        <taxon>Saprolegniomycetes</taxon>
        <taxon>Saprolegniales</taxon>
        <taxon>Saprolegniaceae</taxon>
        <taxon>Saprolegnia</taxon>
    </lineage>
</organism>
<dbReference type="OMA" id="YYSPQIV"/>
<keyword evidence="2" id="KW-0808">Transferase</keyword>
<name>A0A067C9G3_SAPPC</name>
<dbReference type="GO" id="GO:0005634">
    <property type="term" value="C:nucleus"/>
    <property type="evidence" value="ECO:0007669"/>
    <property type="project" value="TreeGrafter"/>
</dbReference>
<keyword evidence="8" id="KW-1185">Reference proteome</keyword>
<proteinExistence type="predicted"/>
<dbReference type="STRING" id="695850.A0A067C9G3"/>
<keyword evidence="1" id="KW-0723">Serine/threonine-protein kinase</keyword>
<keyword evidence="3" id="KW-0547">Nucleotide-binding</keyword>
<keyword evidence="5" id="KW-0067">ATP-binding</keyword>
<evidence type="ECO:0000256" key="2">
    <source>
        <dbReference type="ARBA" id="ARBA00022679"/>
    </source>
</evidence>
<protein>
    <submittedName>
        <fullName evidence="7">CAMK/CAMKL/BRSK protein kinase</fullName>
    </submittedName>
</protein>
<dbReference type="KEGG" id="spar:SPRG_07841"/>
<dbReference type="GO" id="GO:0004674">
    <property type="term" value="F:protein serine/threonine kinase activity"/>
    <property type="evidence" value="ECO:0007669"/>
    <property type="project" value="UniProtKB-KW"/>
</dbReference>
<dbReference type="EMBL" id="KK583219">
    <property type="protein sequence ID" value="KDO27133.1"/>
    <property type="molecule type" value="Genomic_DNA"/>
</dbReference>
<evidence type="ECO:0000256" key="5">
    <source>
        <dbReference type="ARBA" id="ARBA00022840"/>
    </source>
</evidence>
<gene>
    <name evidence="7" type="ORF">SPRG_07841</name>
</gene>
<feature type="domain" description="Protein kinase" evidence="6">
    <location>
        <begin position="4"/>
        <end position="274"/>
    </location>
</feature>
<dbReference type="AlphaFoldDB" id="A0A067C9G3"/>
<dbReference type="GeneID" id="24130091"/>
<dbReference type="InterPro" id="IPR000719">
    <property type="entry name" value="Prot_kinase_dom"/>
</dbReference>
<dbReference type="InterPro" id="IPR011009">
    <property type="entry name" value="Kinase-like_dom_sf"/>
</dbReference>
<dbReference type="FunFam" id="1.10.510.10:FF:000571">
    <property type="entry name" value="Maternal embryonic leucine zipper kinase"/>
    <property type="match status" value="1"/>
</dbReference>
<evidence type="ECO:0000256" key="3">
    <source>
        <dbReference type="ARBA" id="ARBA00022741"/>
    </source>
</evidence>
<evidence type="ECO:0000313" key="7">
    <source>
        <dbReference type="EMBL" id="KDO27133.1"/>
    </source>
</evidence>
<evidence type="ECO:0000256" key="4">
    <source>
        <dbReference type="ARBA" id="ARBA00022777"/>
    </source>
</evidence>
<evidence type="ECO:0000259" key="6">
    <source>
        <dbReference type="PROSITE" id="PS50011"/>
    </source>
</evidence>
<dbReference type="Proteomes" id="UP000030745">
    <property type="component" value="Unassembled WGS sequence"/>
</dbReference>
<evidence type="ECO:0000256" key="1">
    <source>
        <dbReference type="ARBA" id="ARBA00022527"/>
    </source>
</evidence>
<accession>A0A067C9G3</accession>
<dbReference type="Pfam" id="PF00069">
    <property type="entry name" value="Pkinase"/>
    <property type="match status" value="1"/>
</dbReference>
<dbReference type="VEuPathDB" id="FungiDB:SPRG_07841"/>
<dbReference type="RefSeq" id="XP_012202223.1">
    <property type="nucleotide sequence ID" value="XM_012346833.1"/>
</dbReference>